<evidence type="ECO:0000313" key="1">
    <source>
        <dbReference type="EMBL" id="AXI78721.1"/>
    </source>
</evidence>
<dbReference type="InterPro" id="IPR010581">
    <property type="entry name" value="DUF1152"/>
</dbReference>
<dbReference type="OrthoDB" id="3767110at2"/>
<proteinExistence type="predicted"/>
<dbReference type="EMBL" id="CP031264">
    <property type="protein sequence ID" value="AXI78721.1"/>
    <property type="molecule type" value="Genomic_DNA"/>
</dbReference>
<organism evidence="1 2">
    <name type="scientific">Peterkaempfera bronchialis</name>
    <dbReference type="NCBI Taxonomy" id="2126346"/>
    <lineage>
        <taxon>Bacteria</taxon>
        <taxon>Bacillati</taxon>
        <taxon>Actinomycetota</taxon>
        <taxon>Actinomycetes</taxon>
        <taxon>Kitasatosporales</taxon>
        <taxon>Streptomycetaceae</taxon>
        <taxon>Peterkaempfera</taxon>
    </lineage>
</organism>
<sequence>MPTPDGRTARHPQPWPLRVTGLLIAAGGGGDAIAAAIVHAALHGPHHPAVILTYAWDRLAVDPLPGPRTPAAEHTATAAAILDWHPSEATALLVAATRGIHGTCEVRDAGLPVHLTAHSAAVHTLDADTALHTNHLAAALLATNALAQAEQLSRNLYGFSEIDHERTKATRLTQHPPPPFDPAAIPDQLDRFHTEARTRGTHYATLRRIAEALRTPGPHRAALRHHLTTTHPQLHQPPLWRIPNAERT</sequence>
<dbReference type="Proteomes" id="UP000249340">
    <property type="component" value="Chromosome"/>
</dbReference>
<name>A0A345SYB6_9ACTN</name>
<protein>
    <submittedName>
        <fullName evidence="1">DUF1152 domain-containing protein</fullName>
    </submittedName>
</protein>
<dbReference type="Pfam" id="PF06626">
    <property type="entry name" value="DUF1152"/>
    <property type="match status" value="2"/>
</dbReference>
<keyword evidence="2" id="KW-1185">Reference proteome</keyword>
<reference evidence="2" key="1">
    <citation type="submission" date="2018-07" db="EMBL/GenBank/DDBJ databases">
        <title>Streptacidiphilus bronchialis DSM 106435 chromosome.</title>
        <authorList>
            <person name="Batra D."/>
            <person name="Gulvik C.A."/>
        </authorList>
    </citation>
    <scope>NUCLEOTIDE SEQUENCE [LARGE SCALE GENOMIC DNA]</scope>
    <source>
        <strain evidence="2">DSM 106435</strain>
    </source>
</reference>
<gene>
    <name evidence="1" type="ORF">C7M71_016110</name>
</gene>
<dbReference type="KEGG" id="stri:C7M71_016110"/>
<accession>A0A345SYB6</accession>
<evidence type="ECO:0000313" key="2">
    <source>
        <dbReference type="Proteomes" id="UP000249340"/>
    </source>
</evidence>
<dbReference type="AlphaFoldDB" id="A0A345SYB6"/>